<comment type="similarity">
    <text evidence="7">Belongs to the dTDP-4-dehydrorhamnose 3,5-epimerase family.</text>
</comment>
<dbReference type="SUPFAM" id="SSF51182">
    <property type="entry name" value="RmlC-like cupins"/>
    <property type="match status" value="1"/>
</dbReference>
<dbReference type="Gene3D" id="2.60.120.10">
    <property type="entry name" value="Jelly Rolls"/>
    <property type="match status" value="1"/>
</dbReference>
<dbReference type="Pfam" id="PF00908">
    <property type="entry name" value="dTDP_sugar_isom"/>
    <property type="match status" value="1"/>
</dbReference>
<dbReference type="UniPathway" id="UPA00124"/>
<keyword evidence="9" id="KW-1185">Reference proteome</keyword>
<comment type="caution">
    <text evidence="8">The sequence shown here is derived from an EMBL/GenBank/DDBJ whole genome shotgun (WGS) entry which is preliminary data.</text>
</comment>
<dbReference type="RefSeq" id="WP_180568613.1">
    <property type="nucleotide sequence ID" value="NZ_JACCKB010000015.1"/>
</dbReference>
<evidence type="ECO:0000256" key="3">
    <source>
        <dbReference type="ARBA" id="ARBA00012098"/>
    </source>
</evidence>
<dbReference type="GO" id="GO:0008830">
    <property type="term" value="F:dTDP-4-dehydrorhamnose 3,5-epimerase activity"/>
    <property type="evidence" value="ECO:0007669"/>
    <property type="project" value="UniProtKB-UniRule"/>
</dbReference>
<dbReference type="InterPro" id="IPR000888">
    <property type="entry name" value="RmlC-like"/>
</dbReference>
<dbReference type="InterPro" id="IPR014710">
    <property type="entry name" value="RmlC-like_jellyroll"/>
</dbReference>
<proteinExistence type="inferred from homology"/>
<gene>
    <name evidence="8" type="primary">rfbC</name>
    <name evidence="8" type="ORF">H0A36_11245</name>
</gene>
<dbReference type="EMBL" id="JACCKB010000015">
    <property type="protein sequence ID" value="NYZ66584.1"/>
    <property type="molecule type" value="Genomic_DNA"/>
</dbReference>
<comment type="pathway">
    <text evidence="7">Carbohydrate biosynthesis; dTDP-L-rhamnose biosynthesis.</text>
</comment>
<comment type="subunit">
    <text evidence="7">Homodimer.</text>
</comment>
<feature type="site" description="Participates in a stacking interaction with the thymidine ring of dTDP-4-oxo-6-deoxyglucose" evidence="6">
    <location>
        <position position="136"/>
    </location>
</feature>
<comment type="catalytic activity">
    <reaction evidence="1 7">
        <text>dTDP-4-dehydro-6-deoxy-alpha-D-glucose = dTDP-4-dehydro-beta-L-rhamnose</text>
        <dbReference type="Rhea" id="RHEA:16969"/>
        <dbReference type="ChEBI" id="CHEBI:57649"/>
        <dbReference type="ChEBI" id="CHEBI:62830"/>
        <dbReference type="EC" id="5.1.3.13"/>
    </reaction>
</comment>
<dbReference type="AlphaFoldDB" id="A0A853I941"/>
<evidence type="ECO:0000256" key="6">
    <source>
        <dbReference type="PIRSR" id="PIRSR600888-3"/>
    </source>
</evidence>
<dbReference type="Proteomes" id="UP000569732">
    <property type="component" value="Unassembled WGS sequence"/>
</dbReference>
<dbReference type="NCBIfam" id="TIGR01221">
    <property type="entry name" value="rmlC"/>
    <property type="match status" value="1"/>
</dbReference>
<name>A0A853I941_9GAMM</name>
<feature type="active site" description="Proton acceptor" evidence="5">
    <location>
        <position position="61"/>
    </location>
</feature>
<evidence type="ECO:0000256" key="5">
    <source>
        <dbReference type="PIRSR" id="PIRSR600888-1"/>
    </source>
</evidence>
<evidence type="ECO:0000256" key="7">
    <source>
        <dbReference type="RuleBase" id="RU364069"/>
    </source>
</evidence>
<evidence type="ECO:0000256" key="2">
    <source>
        <dbReference type="ARBA" id="ARBA00001997"/>
    </source>
</evidence>
<evidence type="ECO:0000313" key="8">
    <source>
        <dbReference type="EMBL" id="NYZ66584.1"/>
    </source>
</evidence>
<reference evidence="8 9" key="1">
    <citation type="submission" date="2020-07" db="EMBL/GenBank/DDBJ databases">
        <title>Endozoicomonas sp. nov., isolated from sediment.</title>
        <authorList>
            <person name="Gu T."/>
        </authorList>
    </citation>
    <scope>NUCLEOTIDE SEQUENCE [LARGE SCALE GENOMIC DNA]</scope>
    <source>
        <strain evidence="8 9">SM1973</strain>
    </source>
</reference>
<evidence type="ECO:0000256" key="1">
    <source>
        <dbReference type="ARBA" id="ARBA00001298"/>
    </source>
</evidence>
<keyword evidence="7 8" id="KW-0413">Isomerase</keyword>
<protein>
    <recommendedName>
        <fullName evidence="4 7">dTDP-4-dehydrorhamnose 3,5-epimerase</fullName>
        <ecNumber evidence="3 7">5.1.3.13</ecNumber>
    </recommendedName>
    <alternativeName>
        <fullName evidence="7">Thymidine diphospho-4-keto-rhamnose 3,5-epimerase</fullName>
    </alternativeName>
</protein>
<evidence type="ECO:0000256" key="4">
    <source>
        <dbReference type="ARBA" id="ARBA00019595"/>
    </source>
</evidence>
<dbReference type="CDD" id="cd00438">
    <property type="entry name" value="cupin_RmlC"/>
    <property type="match status" value="1"/>
</dbReference>
<dbReference type="PANTHER" id="PTHR21047:SF2">
    <property type="entry name" value="THYMIDINE DIPHOSPHO-4-KETO-RHAMNOSE 3,5-EPIMERASE"/>
    <property type="match status" value="1"/>
</dbReference>
<evidence type="ECO:0000313" key="9">
    <source>
        <dbReference type="Proteomes" id="UP000569732"/>
    </source>
</evidence>
<dbReference type="GO" id="GO:0000271">
    <property type="term" value="P:polysaccharide biosynthetic process"/>
    <property type="evidence" value="ECO:0007669"/>
    <property type="project" value="TreeGrafter"/>
</dbReference>
<dbReference type="GO" id="GO:0005829">
    <property type="term" value="C:cytosol"/>
    <property type="evidence" value="ECO:0007669"/>
    <property type="project" value="TreeGrafter"/>
</dbReference>
<sequence length="187" mass="21478">MNIQKTNLPEVLEITPKVFSDSRGYFLETYHQSRYTTNGVPAQFLQDNRSHSTYGVLRGLHYQLKFPQAKLVRVTRGVVFDVAVDIRIGSPNFGQWTGVTLSESNNKQLYIPEGFAHGFIVLSKEADFEYKCSDFYHPNDEYGIIWNDPTINIQWPEVEKLNISNKDCSLPTLNQANTELLPKYEPN</sequence>
<comment type="function">
    <text evidence="2 7">Catalyzes the epimerization of the C3' and C5'positions of dTDP-6-deoxy-D-xylo-4-hexulose, forming dTDP-6-deoxy-L-lyxo-4-hexulose.</text>
</comment>
<dbReference type="InterPro" id="IPR011051">
    <property type="entry name" value="RmlC_Cupin_sf"/>
</dbReference>
<dbReference type="EC" id="5.1.3.13" evidence="3 7"/>
<accession>A0A853I941</accession>
<organism evidence="8 9">
    <name type="scientific">Spartinivicinus marinus</name>
    <dbReference type="NCBI Taxonomy" id="2994442"/>
    <lineage>
        <taxon>Bacteria</taxon>
        <taxon>Pseudomonadati</taxon>
        <taxon>Pseudomonadota</taxon>
        <taxon>Gammaproteobacteria</taxon>
        <taxon>Oceanospirillales</taxon>
        <taxon>Zooshikellaceae</taxon>
        <taxon>Spartinivicinus</taxon>
    </lineage>
</organism>
<dbReference type="PANTHER" id="PTHR21047">
    <property type="entry name" value="DTDP-6-DEOXY-D-GLUCOSE-3,5 EPIMERASE"/>
    <property type="match status" value="1"/>
</dbReference>
<dbReference type="GO" id="GO:0019305">
    <property type="term" value="P:dTDP-rhamnose biosynthetic process"/>
    <property type="evidence" value="ECO:0007669"/>
    <property type="project" value="UniProtKB-UniRule"/>
</dbReference>
<feature type="active site" description="Proton donor" evidence="5">
    <location>
        <position position="130"/>
    </location>
</feature>